<dbReference type="GO" id="GO:0016491">
    <property type="term" value="F:oxidoreductase activity"/>
    <property type="evidence" value="ECO:0007669"/>
    <property type="project" value="UniProtKB-KW"/>
</dbReference>
<dbReference type="Proteomes" id="UP001187682">
    <property type="component" value="Unassembled WGS sequence"/>
</dbReference>
<feature type="domain" description="FAD-binding PCMH-type" evidence="5">
    <location>
        <begin position="43"/>
        <end position="216"/>
    </location>
</feature>
<dbReference type="GO" id="GO:0071949">
    <property type="term" value="F:FAD binding"/>
    <property type="evidence" value="ECO:0007669"/>
    <property type="project" value="InterPro"/>
</dbReference>
<dbReference type="InterPro" id="IPR006093">
    <property type="entry name" value="Oxy_OxRdtase_FAD_BS"/>
</dbReference>
<name>A0AAE8N499_9PEZI</name>
<dbReference type="InterPro" id="IPR036318">
    <property type="entry name" value="FAD-bd_PCMH-like_sf"/>
</dbReference>
<keyword evidence="2" id="KW-0285">Flavoprotein</keyword>
<dbReference type="InterPro" id="IPR016166">
    <property type="entry name" value="FAD-bd_PCMH"/>
</dbReference>
<organism evidence="6 7">
    <name type="scientific">Cephalotrichum gorgonifer</name>
    <dbReference type="NCBI Taxonomy" id="2041049"/>
    <lineage>
        <taxon>Eukaryota</taxon>
        <taxon>Fungi</taxon>
        <taxon>Dikarya</taxon>
        <taxon>Ascomycota</taxon>
        <taxon>Pezizomycotina</taxon>
        <taxon>Sordariomycetes</taxon>
        <taxon>Hypocreomycetidae</taxon>
        <taxon>Microascales</taxon>
        <taxon>Microascaceae</taxon>
        <taxon>Cephalotrichum</taxon>
    </lineage>
</organism>
<comment type="caution">
    <text evidence="6">The sequence shown here is derived from an EMBL/GenBank/DDBJ whole genome shotgun (WGS) entry which is preliminary data.</text>
</comment>
<accession>A0AAE8N499</accession>
<dbReference type="PANTHER" id="PTHR42973:SF17">
    <property type="entry name" value="OXIDASE, PUTATIVE (AFU_ORTHOLOGUE AFUA_6G14340)-RELATED"/>
    <property type="match status" value="1"/>
</dbReference>
<sequence length="471" mass="49867">MGNNPSALSTCLADVCAGRAGCSASPSTPLYQLTWVKPFNLDVPVEPAAVIRPRNSAEVAGAVKCAVKHGVRVQAKSGGHSYANYGLGGEDGSLVVDLVNLDSFSMDQKTWQATVGAGTRLGKLDEKLHGAGKRAVAHGVCPGVGIGGHATIGGLGPSSRMWGTCLDHVVEVEVVTATGEVVRANENKNADLFWALRGAGASFGIITEFVLRTHPEPGSVVQHTFSFSLGSAKEMAPIYEAWQALIADPDLDRRFATEFVVQPLGAIITTTFFGTEAEWDATGIADRIPNGGDVKFVVNDWLASLIQEAGNEALYLGDIPTPFYSKALALAPDDLLGSQSIASLFDYIDGADKGTLLWFVIFDASGGAVNDVPLAATAYPHRDKLLFYQSYAVGLGALADETTAFLEGVHAEIEAGAPGANSTYAGYVDPAIGREEAEWAYWEGQVPLLREVKREWDPKGVFWNPGGVRVV</sequence>
<dbReference type="Gene3D" id="3.40.462.20">
    <property type="match status" value="1"/>
</dbReference>
<dbReference type="SUPFAM" id="SSF56176">
    <property type="entry name" value="FAD-binding/transporter-associated domain-like"/>
    <property type="match status" value="1"/>
</dbReference>
<evidence type="ECO:0000256" key="3">
    <source>
        <dbReference type="ARBA" id="ARBA00022827"/>
    </source>
</evidence>
<dbReference type="Pfam" id="PF08031">
    <property type="entry name" value="BBE"/>
    <property type="match status" value="1"/>
</dbReference>
<dbReference type="InterPro" id="IPR012951">
    <property type="entry name" value="BBE"/>
</dbReference>
<comment type="similarity">
    <text evidence="1">Belongs to the oxygen-dependent FAD-linked oxidoreductase family.</text>
</comment>
<gene>
    <name evidence="6" type="ORF">DNG_07255</name>
</gene>
<dbReference type="PANTHER" id="PTHR42973">
    <property type="entry name" value="BINDING OXIDOREDUCTASE, PUTATIVE (AFU_ORTHOLOGUE AFUA_1G17690)-RELATED"/>
    <property type="match status" value="1"/>
</dbReference>
<keyword evidence="3" id="KW-0274">FAD</keyword>
<dbReference type="EMBL" id="ONZQ02000010">
    <property type="protein sequence ID" value="SPO04570.1"/>
    <property type="molecule type" value="Genomic_DNA"/>
</dbReference>
<dbReference type="AlphaFoldDB" id="A0AAE8N499"/>
<dbReference type="PROSITE" id="PS00862">
    <property type="entry name" value="OX2_COVAL_FAD"/>
    <property type="match status" value="1"/>
</dbReference>
<protein>
    <submittedName>
        <fullName evidence="6">Related to reticuline oxidase (Berberine bridge enzyme)</fullName>
    </submittedName>
</protein>
<evidence type="ECO:0000256" key="4">
    <source>
        <dbReference type="ARBA" id="ARBA00023002"/>
    </source>
</evidence>
<keyword evidence="7" id="KW-1185">Reference proteome</keyword>
<proteinExistence type="inferred from homology"/>
<evidence type="ECO:0000313" key="7">
    <source>
        <dbReference type="Proteomes" id="UP001187682"/>
    </source>
</evidence>
<evidence type="ECO:0000256" key="2">
    <source>
        <dbReference type="ARBA" id="ARBA00022630"/>
    </source>
</evidence>
<evidence type="ECO:0000259" key="5">
    <source>
        <dbReference type="PROSITE" id="PS51387"/>
    </source>
</evidence>
<keyword evidence="4" id="KW-0560">Oxidoreductase</keyword>
<dbReference type="InterPro" id="IPR006094">
    <property type="entry name" value="Oxid_FAD_bind_N"/>
</dbReference>
<dbReference type="Gene3D" id="3.30.465.10">
    <property type="match status" value="1"/>
</dbReference>
<dbReference type="InterPro" id="IPR050416">
    <property type="entry name" value="FAD-linked_Oxidoreductase"/>
</dbReference>
<dbReference type="InterPro" id="IPR016169">
    <property type="entry name" value="FAD-bd_PCMH_sub2"/>
</dbReference>
<reference evidence="6" key="1">
    <citation type="submission" date="2018-03" db="EMBL/GenBank/DDBJ databases">
        <authorList>
            <person name="Guldener U."/>
        </authorList>
    </citation>
    <scope>NUCLEOTIDE SEQUENCE</scope>
</reference>
<evidence type="ECO:0000313" key="6">
    <source>
        <dbReference type="EMBL" id="SPO04570.1"/>
    </source>
</evidence>
<evidence type="ECO:0000256" key="1">
    <source>
        <dbReference type="ARBA" id="ARBA00005466"/>
    </source>
</evidence>
<dbReference type="PROSITE" id="PS51387">
    <property type="entry name" value="FAD_PCMH"/>
    <property type="match status" value="1"/>
</dbReference>
<dbReference type="Pfam" id="PF01565">
    <property type="entry name" value="FAD_binding_4"/>
    <property type="match status" value="1"/>
</dbReference>